<dbReference type="AlphaFoldDB" id="A0A2T1KDP1"/>
<dbReference type="OrthoDB" id="9805115at2"/>
<organism evidence="2 3">
    <name type="scientific">Marinobacter fuscus</name>
    <dbReference type="NCBI Taxonomy" id="2109942"/>
    <lineage>
        <taxon>Bacteria</taxon>
        <taxon>Pseudomonadati</taxon>
        <taxon>Pseudomonadota</taxon>
        <taxon>Gammaproteobacteria</taxon>
        <taxon>Pseudomonadales</taxon>
        <taxon>Marinobacteraceae</taxon>
        <taxon>Marinobacter</taxon>
    </lineage>
</organism>
<dbReference type="Gene3D" id="3.30.565.60">
    <property type="match status" value="1"/>
</dbReference>
<name>A0A2T1KDP1_9GAMM</name>
<dbReference type="Pfam" id="PF13749">
    <property type="entry name" value="HATPase_c_4"/>
    <property type="match status" value="1"/>
</dbReference>
<evidence type="ECO:0000313" key="3">
    <source>
        <dbReference type="Proteomes" id="UP000239866"/>
    </source>
</evidence>
<gene>
    <name evidence="2" type="ORF">C7H09_08860</name>
</gene>
<dbReference type="PANTHER" id="PTHR30595">
    <property type="entry name" value="GLPR-RELATED TRANSCRIPTIONAL REPRESSOR"/>
    <property type="match status" value="1"/>
</dbReference>
<comment type="caution">
    <text evidence="2">The sequence shown here is derived from an EMBL/GenBank/DDBJ whole genome shotgun (WGS) entry which is preliminary data.</text>
</comment>
<feature type="domain" description="Schlafen AlbA-2" evidence="1">
    <location>
        <begin position="14"/>
        <end position="133"/>
    </location>
</feature>
<dbReference type="EMBL" id="PXNP01000053">
    <property type="protein sequence ID" value="PSF08264.1"/>
    <property type="molecule type" value="Genomic_DNA"/>
</dbReference>
<sequence>MLNRLKILLSHDGENEVVEFKEAKRSYAFDKIGKYFSALCNEANLKHLKRAWLVFGVKDNQTVVGSQFRTSVKDLQSLKKEIADKTTNRLTFVDIHEVDHPNGRVLLFEVPAAPQGLPIAWDGHYYGRDGESLGPLNLEEIERIRAQNRASDWSAMTLPSASIDDLDSQAIALARQNFTQKNPRLTDEAKHWDTATFLNKSKLTINGQITRTAILLLGKAEASHFLNPASTTITWILKDRDGIERDYQHFGCPLLLSVDEVFHKIRNLKYRYMREGTLFPEEVDQYDPYIIREALNNAIAHQDYEMGGKVTLIEFEDGRLCFSNLGQFIPGSVESVIQSDAPESRYRNRFLTDAMVNLNMIDTIGSGIRKMFVIQKNRFFPLPEYQLKNNRVEVTITGRVVDMAYARKLAEYPDLTLEDIMLLDRVQKRKPLTDDQAKHLKSLRLIEGRKPNFHISAQLADHSGERAQYIRNKAFDDQHHKQLILEYLDKFGTAKRVDINTLLLDKLPGVLSPSQKEHKIKNLLQALKHEGLIQTKGKLWQMSKDV</sequence>
<dbReference type="PANTHER" id="PTHR30595:SF6">
    <property type="entry name" value="SCHLAFEN ALBA-2 DOMAIN-CONTAINING PROTEIN"/>
    <property type="match status" value="1"/>
</dbReference>
<dbReference type="InterPro" id="IPR038475">
    <property type="entry name" value="RecG_C_sf"/>
</dbReference>
<dbReference type="Proteomes" id="UP000239866">
    <property type="component" value="Unassembled WGS sequence"/>
</dbReference>
<dbReference type="Pfam" id="PF04326">
    <property type="entry name" value="SLFN_AlbA_2"/>
    <property type="match status" value="1"/>
</dbReference>
<proteinExistence type="predicted"/>
<dbReference type="Gene3D" id="3.30.950.30">
    <property type="entry name" value="Schlafen, AAA domain"/>
    <property type="match status" value="1"/>
</dbReference>
<evidence type="ECO:0000313" key="2">
    <source>
        <dbReference type="EMBL" id="PSF08264.1"/>
    </source>
</evidence>
<evidence type="ECO:0000259" key="1">
    <source>
        <dbReference type="Pfam" id="PF04326"/>
    </source>
</evidence>
<reference evidence="2 3" key="1">
    <citation type="submission" date="2018-03" db="EMBL/GenBank/DDBJ databases">
        <title>Marinobacter brunus sp. nov., a marine bacterium of Gamma-proteobacteria isolated from the surface seawater of the South China Sea.</title>
        <authorList>
            <person name="Cheng H."/>
            <person name="Wu Y.-H."/>
            <person name="Xamxidin M."/>
            <person name="Xu X.-W."/>
        </authorList>
    </citation>
    <scope>NUCLEOTIDE SEQUENCE [LARGE SCALE GENOMIC DNA]</scope>
    <source>
        <strain evidence="2 3">NH169-3</strain>
    </source>
</reference>
<dbReference type="InterPro" id="IPR007421">
    <property type="entry name" value="Schlafen_AlbA_2_dom"/>
</dbReference>
<dbReference type="RefSeq" id="WP_106762190.1">
    <property type="nucleotide sequence ID" value="NZ_PXNP01000053.1"/>
</dbReference>
<dbReference type="InterPro" id="IPR038461">
    <property type="entry name" value="Schlafen_AlbA_2_dom_sf"/>
</dbReference>
<accession>A0A2T1KDP1</accession>
<protein>
    <submittedName>
        <fullName evidence="2">Transcriptional regulator</fullName>
    </submittedName>
</protein>
<keyword evidence="3" id="KW-1185">Reference proteome</keyword>